<dbReference type="InterPro" id="IPR046348">
    <property type="entry name" value="SIS_dom_sf"/>
</dbReference>
<dbReference type="NCBIfam" id="TIGR00393">
    <property type="entry name" value="kpsF"/>
    <property type="match status" value="1"/>
</dbReference>
<keyword evidence="2" id="KW-0129">CBS domain</keyword>
<dbReference type="InterPro" id="IPR035474">
    <property type="entry name" value="SIS_Kpsf"/>
</dbReference>
<keyword evidence="5" id="KW-1185">Reference proteome</keyword>
<evidence type="ECO:0000313" key="4">
    <source>
        <dbReference type="EMBL" id="UUX33758.1"/>
    </source>
</evidence>
<evidence type="ECO:0000313" key="5">
    <source>
        <dbReference type="Proteomes" id="UP001315967"/>
    </source>
</evidence>
<protein>
    <submittedName>
        <fullName evidence="4">SIS domain-containing protein</fullName>
    </submittedName>
</protein>
<dbReference type="PANTHER" id="PTHR42745:SF1">
    <property type="entry name" value="ARABINOSE 5-PHOSPHATE ISOMERASE KDSD"/>
    <property type="match status" value="1"/>
</dbReference>
<dbReference type="Pfam" id="PF01380">
    <property type="entry name" value="SIS"/>
    <property type="match status" value="1"/>
</dbReference>
<organism evidence="4 5">
    <name type="scientific">Fundicoccus culcitae</name>
    <dbReference type="NCBI Taxonomy" id="2969821"/>
    <lineage>
        <taxon>Bacteria</taxon>
        <taxon>Bacillati</taxon>
        <taxon>Bacillota</taxon>
        <taxon>Bacilli</taxon>
        <taxon>Lactobacillales</taxon>
        <taxon>Aerococcaceae</taxon>
        <taxon>Fundicoccus</taxon>
    </lineage>
</organism>
<dbReference type="InterPro" id="IPR050986">
    <property type="entry name" value="GutQ/KpsF_isomerases"/>
</dbReference>
<accession>A0ABY5P4T8</accession>
<dbReference type="Proteomes" id="UP001315967">
    <property type="component" value="Chromosome"/>
</dbReference>
<gene>
    <name evidence="4" type="ORF">NRE15_12840</name>
</gene>
<evidence type="ECO:0000259" key="3">
    <source>
        <dbReference type="PROSITE" id="PS51464"/>
    </source>
</evidence>
<dbReference type="CDD" id="cd05014">
    <property type="entry name" value="SIS_Kpsf"/>
    <property type="match status" value="1"/>
</dbReference>
<evidence type="ECO:0000256" key="1">
    <source>
        <dbReference type="ARBA" id="ARBA00022737"/>
    </source>
</evidence>
<sequence>MEINIQDTLKQAIIQESESIASLSNIIDDSFEKAILAITECSGKVVITGVGKSGHIGKKIAATFSSTGTPSFFMHSTEGLHGDLGMIEKEDIVILISNSGETSEVISLLPTIKTIGSQTISITSNNQSTLAKSVDFPLAYTYTHEVDHLNLAPTTSSTTVLVIGDALAVTLSKIREFRAEDFHLYHPGGSLGRQLSEKEGEK</sequence>
<keyword evidence="1" id="KW-0677">Repeat</keyword>
<dbReference type="InterPro" id="IPR001347">
    <property type="entry name" value="SIS_dom"/>
</dbReference>
<name>A0ABY5P4T8_9LACT</name>
<dbReference type="PANTHER" id="PTHR42745">
    <property type="match status" value="1"/>
</dbReference>
<dbReference type="Gene3D" id="3.40.50.10490">
    <property type="entry name" value="Glucose-6-phosphate isomerase like protein, domain 1"/>
    <property type="match status" value="1"/>
</dbReference>
<feature type="domain" description="SIS" evidence="3">
    <location>
        <begin position="34"/>
        <end position="177"/>
    </location>
</feature>
<dbReference type="EMBL" id="CP102453">
    <property type="protein sequence ID" value="UUX33758.1"/>
    <property type="molecule type" value="Genomic_DNA"/>
</dbReference>
<proteinExistence type="predicted"/>
<reference evidence="4 5" key="1">
    <citation type="submission" date="2022-08" db="EMBL/GenBank/DDBJ databases">
        <title>Aerococcaceae sp. nov isolated from spoiled eye mask.</title>
        <authorList>
            <person name="Zhou G."/>
            <person name="Xie X.-B."/>
            <person name="Shi Q.-S."/>
            <person name="Wang Y.-S."/>
            <person name="Wen X."/>
            <person name="Peng H."/>
            <person name="Yang X.-J."/>
            <person name="Tao H.-B."/>
            <person name="Huang X.-M."/>
        </authorList>
    </citation>
    <scope>NUCLEOTIDE SEQUENCE [LARGE SCALE GENOMIC DNA]</scope>
    <source>
        <strain evidence="5">DM20194951</strain>
    </source>
</reference>
<evidence type="ECO:0000256" key="2">
    <source>
        <dbReference type="ARBA" id="ARBA00023122"/>
    </source>
</evidence>
<dbReference type="PROSITE" id="PS51464">
    <property type="entry name" value="SIS"/>
    <property type="match status" value="1"/>
</dbReference>
<dbReference type="RefSeq" id="WP_313793261.1">
    <property type="nucleotide sequence ID" value="NZ_CP102453.1"/>
</dbReference>
<dbReference type="InterPro" id="IPR004800">
    <property type="entry name" value="KdsD/KpsF-type"/>
</dbReference>
<dbReference type="SUPFAM" id="SSF53697">
    <property type="entry name" value="SIS domain"/>
    <property type="match status" value="1"/>
</dbReference>